<protein>
    <submittedName>
        <fullName evidence="2">GNAT family N-acetyltransferase</fullName>
    </submittedName>
</protein>
<dbReference type="SUPFAM" id="SSF55729">
    <property type="entry name" value="Acyl-CoA N-acyltransferases (Nat)"/>
    <property type="match status" value="1"/>
</dbReference>
<dbReference type="AlphaFoldDB" id="A0A926NPE2"/>
<dbReference type="Pfam" id="PF00583">
    <property type="entry name" value="Acetyltransf_1"/>
    <property type="match status" value="1"/>
</dbReference>
<evidence type="ECO:0000313" key="3">
    <source>
        <dbReference type="Proteomes" id="UP000626844"/>
    </source>
</evidence>
<dbReference type="PANTHER" id="PTHR43415:SF3">
    <property type="entry name" value="GNAT-FAMILY ACETYLTRANSFERASE"/>
    <property type="match status" value="1"/>
</dbReference>
<dbReference type="PROSITE" id="PS51186">
    <property type="entry name" value="GNAT"/>
    <property type="match status" value="1"/>
</dbReference>
<dbReference type="InterPro" id="IPR016181">
    <property type="entry name" value="Acyl_CoA_acyltransferase"/>
</dbReference>
<dbReference type="InterPro" id="IPR000182">
    <property type="entry name" value="GNAT_dom"/>
</dbReference>
<dbReference type="PANTHER" id="PTHR43415">
    <property type="entry name" value="SPERMIDINE N(1)-ACETYLTRANSFERASE"/>
    <property type="match status" value="1"/>
</dbReference>
<proteinExistence type="predicted"/>
<comment type="caution">
    <text evidence="2">The sequence shown here is derived from an EMBL/GenBank/DDBJ whole genome shotgun (WGS) entry which is preliminary data.</text>
</comment>
<dbReference type="Gene3D" id="3.40.630.30">
    <property type="match status" value="1"/>
</dbReference>
<accession>A0A926NPE2</accession>
<feature type="domain" description="N-acetyltransferase" evidence="1">
    <location>
        <begin position="19"/>
        <end position="180"/>
    </location>
</feature>
<dbReference type="GO" id="GO:0016747">
    <property type="term" value="F:acyltransferase activity, transferring groups other than amino-acyl groups"/>
    <property type="evidence" value="ECO:0007669"/>
    <property type="project" value="InterPro"/>
</dbReference>
<dbReference type="RefSeq" id="WP_191159239.1">
    <property type="nucleotide sequence ID" value="NZ_JACXAI010000020.1"/>
</dbReference>
<keyword evidence="3" id="KW-1185">Reference proteome</keyword>
<dbReference type="CDD" id="cd04301">
    <property type="entry name" value="NAT_SF"/>
    <property type="match status" value="1"/>
</dbReference>
<reference evidence="2" key="1">
    <citation type="submission" date="2020-09" db="EMBL/GenBank/DDBJ databases">
        <title>A novel bacterium of genus Bacillus, isolated from South China Sea.</title>
        <authorList>
            <person name="Huang H."/>
            <person name="Mo K."/>
            <person name="Hu Y."/>
        </authorList>
    </citation>
    <scope>NUCLEOTIDE SEQUENCE</scope>
    <source>
        <strain evidence="2">IB182487</strain>
    </source>
</reference>
<dbReference type="EMBL" id="JACXAI010000020">
    <property type="protein sequence ID" value="MBD1381642.1"/>
    <property type="molecule type" value="Genomic_DNA"/>
</dbReference>
<name>A0A926NPE2_9BACI</name>
<dbReference type="Proteomes" id="UP000626844">
    <property type="component" value="Unassembled WGS sequence"/>
</dbReference>
<evidence type="ECO:0000259" key="1">
    <source>
        <dbReference type="PROSITE" id="PS51186"/>
    </source>
</evidence>
<gene>
    <name evidence="2" type="ORF">IC621_15495</name>
</gene>
<organism evidence="2 3">
    <name type="scientific">Metabacillus arenae</name>
    <dbReference type="NCBI Taxonomy" id="2771434"/>
    <lineage>
        <taxon>Bacteria</taxon>
        <taxon>Bacillati</taxon>
        <taxon>Bacillota</taxon>
        <taxon>Bacilli</taxon>
        <taxon>Bacillales</taxon>
        <taxon>Bacillaceae</taxon>
        <taxon>Metabacillus</taxon>
    </lineage>
</organism>
<sequence length="180" mass="20936">MLLQQELIKSFNAKNGQEVILRPVRKSDAEDIIEAVKSILDSGLYIQKEAPRTIEEERAFIDKIKKNDHMYTAAELDGKVVGIARVMRGELEMKRHTGLFRTWLHETVQGLGIGKELMNYTLEWCKIHQLHKLCLTVFTSNDIATKLYERVGFIIEGVQKEQVYLNGEYDDEMFMAYFFE</sequence>
<evidence type="ECO:0000313" key="2">
    <source>
        <dbReference type="EMBL" id="MBD1381642.1"/>
    </source>
</evidence>